<reference evidence="1 2" key="1">
    <citation type="submission" date="2024-07" db="EMBL/GenBank/DDBJ databases">
        <title>Novosphingobium kalidii RD2P27.</title>
        <authorList>
            <person name="Sun J.-Q."/>
        </authorList>
    </citation>
    <scope>NUCLEOTIDE SEQUENCE [LARGE SCALE GENOMIC DNA]</scope>
    <source>
        <strain evidence="1 2">RD2P27</strain>
    </source>
</reference>
<sequence>MIESSLTEHIIAYYIAGPANDLNIATRWYPYGELVLIIEDKFSVATRKFGSNVRGKSKVAGTVFLERMIAKGAWETKANDFGGQMHQFQAPAYKAALQDWQQSEPIVAKARAEGPEFWDKTFAELVA</sequence>
<evidence type="ECO:0000313" key="1">
    <source>
        <dbReference type="EMBL" id="MET1756245.1"/>
    </source>
</evidence>
<accession>A0ABV2D2Z5</accession>
<keyword evidence="2" id="KW-1185">Reference proteome</keyword>
<evidence type="ECO:0000313" key="2">
    <source>
        <dbReference type="Proteomes" id="UP001548713"/>
    </source>
</evidence>
<dbReference type="Proteomes" id="UP001548713">
    <property type="component" value="Unassembled WGS sequence"/>
</dbReference>
<comment type="caution">
    <text evidence="1">The sequence shown here is derived from an EMBL/GenBank/DDBJ whole genome shotgun (WGS) entry which is preliminary data.</text>
</comment>
<protein>
    <submittedName>
        <fullName evidence="1">Uncharacterized protein</fullName>
    </submittedName>
</protein>
<proteinExistence type="predicted"/>
<organism evidence="1 2">
    <name type="scientific">Novosphingobium kalidii</name>
    <dbReference type="NCBI Taxonomy" id="3230299"/>
    <lineage>
        <taxon>Bacteria</taxon>
        <taxon>Pseudomonadati</taxon>
        <taxon>Pseudomonadota</taxon>
        <taxon>Alphaproteobacteria</taxon>
        <taxon>Sphingomonadales</taxon>
        <taxon>Sphingomonadaceae</taxon>
        <taxon>Novosphingobium</taxon>
    </lineage>
</organism>
<dbReference type="RefSeq" id="WP_353984735.1">
    <property type="nucleotide sequence ID" value="NZ_JBEWLY010000019.1"/>
</dbReference>
<gene>
    <name evidence="1" type="ORF">ABVV53_12375</name>
</gene>
<name>A0ABV2D2Z5_9SPHN</name>
<dbReference type="EMBL" id="JBEWLY010000019">
    <property type="protein sequence ID" value="MET1756245.1"/>
    <property type="molecule type" value="Genomic_DNA"/>
</dbReference>